<dbReference type="InterPro" id="IPR009935">
    <property type="entry name" value="DUF1467"/>
</dbReference>
<sequence length="84" mass="9049">MSIPSIILIYIVIWWLAFFPILSTGIKSHDEAGDKAIDGEMPGAPSNPNLGKKIIITSLVAAVGTLIFYLVATSGLISFRDMAR</sequence>
<keyword evidence="1" id="KW-0812">Transmembrane</keyword>
<dbReference type="RefSeq" id="WP_289501876.1">
    <property type="nucleotide sequence ID" value="NZ_CP116805.1"/>
</dbReference>
<evidence type="ECO:0000313" key="2">
    <source>
        <dbReference type="EMBL" id="WCL52601.1"/>
    </source>
</evidence>
<dbReference type="EMBL" id="CP116805">
    <property type="protein sequence ID" value="WCL52601.1"/>
    <property type="molecule type" value="Genomic_DNA"/>
</dbReference>
<evidence type="ECO:0000256" key="1">
    <source>
        <dbReference type="SAM" id="Phobius"/>
    </source>
</evidence>
<feature type="transmembrane region" description="Helical" evidence="1">
    <location>
        <begin position="7"/>
        <end position="26"/>
    </location>
</feature>
<keyword evidence="3" id="KW-1185">Reference proteome</keyword>
<proteinExistence type="predicted"/>
<evidence type="ECO:0000313" key="3">
    <source>
        <dbReference type="Proteomes" id="UP001217500"/>
    </source>
</evidence>
<feature type="transmembrane region" description="Helical" evidence="1">
    <location>
        <begin position="54"/>
        <end position="79"/>
    </location>
</feature>
<keyword evidence="1" id="KW-1133">Transmembrane helix</keyword>
<protein>
    <submittedName>
        <fullName evidence="2">DUF1467 family protein</fullName>
    </submittedName>
</protein>
<reference evidence="2" key="1">
    <citation type="submission" date="2023-01" db="EMBL/GenBank/DDBJ databases">
        <title>The genome sequence of Kordiimonadaceae bacterium 6D33.</title>
        <authorList>
            <person name="Liu Y."/>
        </authorList>
    </citation>
    <scope>NUCLEOTIDE SEQUENCE</scope>
    <source>
        <strain evidence="2">6D33</strain>
    </source>
</reference>
<organism evidence="2 3">
    <name type="scientific">Gimibacter soli</name>
    <dbReference type="NCBI Taxonomy" id="3024400"/>
    <lineage>
        <taxon>Bacteria</taxon>
        <taxon>Pseudomonadati</taxon>
        <taxon>Pseudomonadota</taxon>
        <taxon>Alphaproteobacteria</taxon>
        <taxon>Kordiimonadales</taxon>
        <taxon>Temperatibacteraceae</taxon>
        <taxon>Gimibacter</taxon>
    </lineage>
</organism>
<name>A0AAE9XLR6_9PROT</name>
<gene>
    <name evidence="2" type="ORF">PH603_08620</name>
</gene>
<dbReference type="KEGG" id="gso:PH603_08620"/>
<keyword evidence="1" id="KW-0472">Membrane</keyword>
<accession>A0AAE9XLR6</accession>
<dbReference type="Proteomes" id="UP001217500">
    <property type="component" value="Chromosome"/>
</dbReference>
<dbReference type="AlphaFoldDB" id="A0AAE9XLR6"/>
<dbReference type="Pfam" id="PF07330">
    <property type="entry name" value="DUF1467"/>
    <property type="match status" value="1"/>
</dbReference>